<evidence type="ECO:0000256" key="2">
    <source>
        <dbReference type="SAM" id="Phobius"/>
    </source>
</evidence>
<dbReference type="InterPro" id="IPR053259">
    <property type="entry name" value="Golvesin-related_Golgi"/>
</dbReference>
<gene>
    <name evidence="3" type="ORF">CTEN210_11261</name>
</gene>
<dbReference type="Gene3D" id="3.40.50.300">
    <property type="entry name" value="P-loop containing nucleotide triphosphate hydrolases"/>
    <property type="match status" value="1"/>
</dbReference>
<dbReference type="PANTHER" id="PTHR32301">
    <property type="entry name" value="COUNTIN RECEPTOR CNR3-RELATED"/>
    <property type="match status" value="1"/>
</dbReference>
<feature type="region of interest" description="Disordered" evidence="1">
    <location>
        <begin position="94"/>
        <end position="119"/>
    </location>
</feature>
<dbReference type="Proteomes" id="UP001054902">
    <property type="component" value="Unassembled WGS sequence"/>
</dbReference>
<reference evidence="3 4" key="1">
    <citation type="journal article" date="2021" name="Sci. Rep.">
        <title>The genome of the diatom Chaetoceros tenuissimus carries an ancient integrated fragment of an extant virus.</title>
        <authorList>
            <person name="Hongo Y."/>
            <person name="Kimura K."/>
            <person name="Takaki Y."/>
            <person name="Yoshida Y."/>
            <person name="Baba S."/>
            <person name="Kobayashi G."/>
            <person name="Nagasaki K."/>
            <person name="Hano T."/>
            <person name="Tomaru Y."/>
        </authorList>
    </citation>
    <scope>NUCLEOTIDE SEQUENCE [LARGE SCALE GENOMIC DNA]</scope>
    <source>
        <strain evidence="3 4">NIES-3715</strain>
    </source>
</reference>
<dbReference type="EMBL" id="BLLK01000047">
    <property type="protein sequence ID" value="GFH54785.1"/>
    <property type="molecule type" value="Genomic_DNA"/>
</dbReference>
<keyword evidence="2" id="KW-0812">Transmembrane</keyword>
<keyword evidence="2" id="KW-0472">Membrane</keyword>
<feature type="compositionally biased region" description="Polar residues" evidence="1">
    <location>
        <begin position="26"/>
        <end position="36"/>
    </location>
</feature>
<dbReference type="PANTHER" id="PTHR32301:SF6">
    <property type="entry name" value="GOLVESIN-RELATED"/>
    <property type="match status" value="1"/>
</dbReference>
<evidence type="ECO:0000256" key="1">
    <source>
        <dbReference type="SAM" id="MobiDB-lite"/>
    </source>
</evidence>
<name>A0AAD3H8Z3_9STRA</name>
<comment type="caution">
    <text evidence="3">The sequence shown here is derived from an EMBL/GenBank/DDBJ whole genome shotgun (WGS) entry which is preliminary data.</text>
</comment>
<feature type="region of interest" description="Disordered" evidence="1">
    <location>
        <begin position="1"/>
        <end position="61"/>
    </location>
</feature>
<proteinExistence type="predicted"/>
<evidence type="ECO:0000313" key="4">
    <source>
        <dbReference type="Proteomes" id="UP001054902"/>
    </source>
</evidence>
<dbReference type="InterPro" id="IPR027417">
    <property type="entry name" value="P-loop_NTPase"/>
</dbReference>
<feature type="transmembrane region" description="Helical" evidence="2">
    <location>
        <begin position="143"/>
        <end position="159"/>
    </location>
</feature>
<protein>
    <submittedName>
        <fullName evidence="3">Uncharacterized protein</fullName>
    </submittedName>
</protein>
<organism evidence="3 4">
    <name type="scientific">Chaetoceros tenuissimus</name>
    <dbReference type="NCBI Taxonomy" id="426638"/>
    <lineage>
        <taxon>Eukaryota</taxon>
        <taxon>Sar</taxon>
        <taxon>Stramenopiles</taxon>
        <taxon>Ochrophyta</taxon>
        <taxon>Bacillariophyta</taxon>
        <taxon>Coscinodiscophyceae</taxon>
        <taxon>Chaetocerotophycidae</taxon>
        <taxon>Chaetocerotales</taxon>
        <taxon>Chaetocerotaceae</taxon>
        <taxon>Chaetoceros</taxon>
    </lineage>
</organism>
<accession>A0AAD3H8Z3</accession>
<sequence>MTSTLGDMRKSLRRNRRGMHYDPFRENTSSFTTRPSSMKYRSGFGGSDSSSSSSRGNLSKSSIDRSLGIAERLVKFRRASEDEGIDSLRSSLAGTRRHRMRREPRYSQVLQEDDTSEYSEYSENTTSGLIYATKSMMINMMKCLLILFAVACIATFFSIEREAKISISAGKKYEHSGYDHVPFDPISSVLTKQRLDRLDSIANLTTAYDPRTEIPMFLDIRLTGATMVKRAMSKCFNLTLACDLGLRQPNFNEKELNVFSSEFMGFTGFYVNVDTSTTKGIHRATRLGLASSGLAEVVSTPFLQEGNDIFRSSNGTHARLFAMFAHPIARSIGHYYYIQHATWDRDYNSKVKKMTLFEYSASPYLEDNPFVRFLAKKEWPSPLTPLDLEIAKKIIETKVLIGLYRDLAGSISRFQRYFGWGEERGDMIGCKSQMSITGEKWMKMHKDKLASDDPVYTNLLRSKKLDMDLYQHIEMLYTVQGEKIFDVV</sequence>
<keyword evidence="2" id="KW-1133">Transmembrane helix</keyword>
<keyword evidence="4" id="KW-1185">Reference proteome</keyword>
<evidence type="ECO:0000313" key="3">
    <source>
        <dbReference type="EMBL" id="GFH54785.1"/>
    </source>
</evidence>
<feature type="compositionally biased region" description="Low complexity" evidence="1">
    <location>
        <begin position="47"/>
        <end position="61"/>
    </location>
</feature>
<dbReference type="AlphaFoldDB" id="A0AAD3H8Z3"/>